<dbReference type="Proteomes" id="UP001055811">
    <property type="component" value="Linkage Group LG07"/>
</dbReference>
<reference evidence="1 2" key="2">
    <citation type="journal article" date="2022" name="Mol. Ecol. Resour.">
        <title>The genomes of chicory, endive, great burdock and yacon provide insights into Asteraceae paleo-polyploidization history and plant inulin production.</title>
        <authorList>
            <person name="Fan W."/>
            <person name="Wang S."/>
            <person name="Wang H."/>
            <person name="Wang A."/>
            <person name="Jiang F."/>
            <person name="Liu H."/>
            <person name="Zhao H."/>
            <person name="Xu D."/>
            <person name="Zhang Y."/>
        </authorList>
    </citation>
    <scope>NUCLEOTIDE SEQUENCE [LARGE SCALE GENOMIC DNA]</scope>
    <source>
        <strain evidence="2">cv. Punajuju</strain>
        <tissue evidence="1">Leaves</tissue>
    </source>
</reference>
<name>A0ACB9AH77_CICIN</name>
<comment type="caution">
    <text evidence="1">The sequence shown here is derived from an EMBL/GenBank/DDBJ whole genome shotgun (WGS) entry which is preliminary data.</text>
</comment>
<organism evidence="1 2">
    <name type="scientific">Cichorium intybus</name>
    <name type="common">Chicory</name>
    <dbReference type="NCBI Taxonomy" id="13427"/>
    <lineage>
        <taxon>Eukaryota</taxon>
        <taxon>Viridiplantae</taxon>
        <taxon>Streptophyta</taxon>
        <taxon>Embryophyta</taxon>
        <taxon>Tracheophyta</taxon>
        <taxon>Spermatophyta</taxon>
        <taxon>Magnoliopsida</taxon>
        <taxon>eudicotyledons</taxon>
        <taxon>Gunneridae</taxon>
        <taxon>Pentapetalae</taxon>
        <taxon>asterids</taxon>
        <taxon>campanulids</taxon>
        <taxon>Asterales</taxon>
        <taxon>Asteraceae</taxon>
        <taxon>Cichorioideae</taxon>
        <taxon>Cichorieae</taxon>
        <taxon>Cichoriinae</taxon>
        <taxon>Cichorium</taxon>
    </lineage>
</organism>
<keyword evidence="2" id="KW-1185">Reference proteome</keyword>
<proteinExistence type="predicted"/>
<reference evidence="2" key="1">
    <citation type="journal article" date="2022" name="Mol. Ecol. Resour.">
        <title>The genomes of chicory, endive, great burdock and yacon provide insights into Asteraceae palaeo-polyploidization history and plant inulin production.</title>
        <authorList>
            <person name="Fan W."/>
            <person name="Wang S."/>
            <person name="Wang H."/>
            <person name="Wang A."/>
            <person name="Jiang F."/>
            <person name="Liu H."/>
            <person name="Zhao H."/>
            <person name="Xu D."/>
            <person name="Zhang Y."/>
        </authorList>
    </citation>
    <scope>NUCLEOTIDE SEQUENCE [LARGE SCALE GENOMIC DNA]</scope>
    <source>
        <strain evidence="2">cv. Punajuju</strain>
    </source>
</reference>
<protein>
    <submittedName>
        <fullName evidence="1">Uncharacterized protein</fullName>
    </submittedName>
</protein>
<evidence type="ECO:0000313" key="1">
    <source>
        <dbReference type="EMBL" id="KAI3708866.1"/>
    </source>
</evidence>
<accession>A0ACB9AH77</accession>
<evidence type="ECO:0000313" key="2">
    <source>
        <dbReference type="Proteomes" id="UP001055811"/>
    </source>
</evidence>
<gene>
    <name evidence="1" type="ORF">L2E82_38394</name>
</gene>
<sequence>MVVVSATTEWFHTIDCETPKEGFSAGRPFPFKIRPSQDIRILTSVHGLNELWRMDEDGNWTKVVSTGLIFSSNIQLYQRLHLMRNGNVLIYDGACVYELDMKNHTIVLSSNANENMLVSPGGKYIETLVSPNQYIK</sequence>
<dbReference type="EMBL" id="CM042015">
    <property type="protein sequence ID" value="KAI3708866.1"/>
    <property type="molecule type" value="Genomic_DNA"/>
</dbReference>